<keyword evidence="2" id="KW-1185">Reference proteome</keyword>
<protein>
    <submittedName>
        <fullName evidence="1">Uncharacterized protein</fullName>
    </submittedName>
</protein>
<dbReference type="EMBL" id="JBGNUJ010000008">
    <property type="protein sequence ID" value="KAL3956020.1"/>
    <property type="molecule type" value="Genomic_DNA"/>
</dbReference>
<accession>A0ACC4DI28</accession>
<dbReference type="Proteomes" id="UP001638806">
    <property type="component" value="Unassembled WGS sequence"/>
</dbReference>
<gene>
    <name evidence="1" type="ORF">ACCO45_008866</name>
</gene>
<comment type="caution">
    <text evidence="1">The sequence shown here is derived from an EMBL/GenBank/DDBJ whole genome shotgun (WGS) entry which is preliminary data.</text>
</comment>
<evidence type="ECO:0000313" key="1">
    <source>
        <dbReference type="EMBL" id="KAL3956020.1"/>
    </source>
</evidence>
<evidence type="ECO:0000313" key="2">
    <source>
        <dbReference type="Proteomes" id="UP001638806"/>
    </source>
</evidence>
<organism evidence="1 2">
    <name type="scientific">Purpureocillium lilacinum</name>
    <name type="common">Paecilomyces lilacinus</name>
    <dbReference type="NCBI Taxonomy" id="33203"/>
    <lineage>
        <taxon>Eukaryota</taxon>
        <taxon>Fungi</taxon>
        <taxon>Dikarya</taxon>
        <taxon>Ascomycota</taxon>
        <taxon>Pezizomycotina</taxon>
        <taxon>Sordariomycetes</taxon>
        <taxon>Hypocreomycetidae</taxon>
        <taxon>Hypocreales</taxon>
        <taxon>Ophiocordycipitaceae</taxon>
        <taxon>Purpureocillium</taxon>
    </lineage>
</organism>
<name>A0ACC4DI28_PURLI</name>
<reference evidence="1" key="1">
    <citation type="submission" date="2024-12" db="EMBL/GenBank/DDBJ databases">
        <title>Comparative genomics and development of molecular markers within Purpureocillium lilacinum and among Purpureocillium species.</title>
        <authorList>
            <person name="Yeh Z.-Y."/>
            <person name="Ni N.-T."/>
            <person name="Lo P.-H."/>
            <person name="Mushyakhwo K."/>
            <person name="Lin C.-F."/>
            <person name="Nai Y.-S."/>
        </authorList>
    </citation>
    <scope>NUCLEOTIDE SEQUENCE</scope>
    <source>
        <strain evidence="1">NCHU-NPUST-175</strain>
    </source>
</reference>
<proteinExistence type="predicted"/>
<sequence length="1150" mass="122065">MLQVLQCKRSTCPALILDEPPPNVLNTTTTTANTGRCRRLSLRPVPRRIRQVICGPGLGFFVPSSAPASGCGLGRHQGGLDPSTDIDPCRALLVLFPTAPTCLYEALVVPTRRIALSGGFLLPRQLHCALVALVDDGTTPASPASPGPDRSQSNRRREPLLVVPSLSHLASRGLAGLFLSPSPALPSSMSSTAAVLDPLIHCLHTGAGHDASVEPARPPAPRLLGYHQHGQHLLPHRQQTKPARHRRLVLVAACAFPGAIDRPSSLAAARNPHHHLPAGLRAARTAPRPKKSKTQSLNHRAAKLRRSIIAAATATAATAASPTASTGAAANSSSNASAPTAAATAARDQSSSHVASALRRPSLGKLLSSFSLKRTTTGLSATAAVTPPLCTPLETPRSQSVAAPTTATATAATPAAGIAPPAYDVRPDPATGASNQSHHPQTQIIPRSHHQPHQPSVDSTSSASTAASRATTTSNPADATMAAATARGGPVRPSPYQLASNRNSIMSVRSAKSAVSSLVTEVPKPVASGSGVSCSILLAEPNIFLSGFDHHDSHAQRELQTGTALLRGKLQINVTKNVKIKAVQLKLIGRARTEWPEGIPRSSRKYSRRRVCGPSRGPPIRAPSTSPPLRDPLASCRLLRRNGADSRPRSSRGCLSRASSRAASARATTASPLRPKAKGFKVFYPGTYDYSFELPIDHHQLETTKLQYGSVRWELHATVDRAGAFKPNLHGMKEVSIVRLPDSMSLETTEPISISRQWEDQLHYDIIISGKSFPIGSKIPIAFKLTPLAKVQVHKIKVFVTESIEYWTNDRRVTRKDPGRKILLLEKVAGKPLDSSWASSDVTTIRGGELSASERREARDMAHRRRLSEAARTHRHPQPLPEPTANLLGDLDLGLESMWGSTEIEANVQIPTCEMMAKNKDLRLHPDCSWKNVNVYHWIKISIDSPFTVLNCRATQANTNLPAYAGPTSHPSPFQSACGCPDAASIATDISPNSSTGTLSAGPDSANDVLPAPPQAAHLSGPGDSSPTRASAHGVGTQVEPRPIHLMRHPSFNPPAFEDDVAPPAIMVQAPAEHAAAAVRRGGGNAQRGWAGGLFLATGRLRVPRRRLGFRLGRVAGEDTGAFGARQRVAPSDAGRAHAQPKHGNSAPDG</sequence>